<dbReference type="PANTHER" id="PTHR23345">
    <property type="entry name" value="VITELLOGENIN-RELATED"/>
    <property type="match status" value="1"/>
</dbReference>
<dbReference type="InterPro" id="IPR050733">
    <property type="entry name" value="Vitellogenin/Apolipophorin"/>
</dbReference>
<dbReference type="Gene3D" id="1.25.10.20">
    <property type="entry name" value="Vitellinogen, superhelical"/>
    <property type="match status" value="1"/>
</dbReference>
<protein>
    <submittedName>
        <fullName evidence="2">Hemelipoglycoprotein</fullName>
    </submittedName>
</protein>
<dbReference type="InterPro" id="IPR015255">
    <property type="entry name" value="Vitellinogen_open_b-sht"/>
</dbReference>
<name>A0A147B8X3_9ACAR</name>
<dbReference type="AlphaFoldDB" id="A0A147B8X3"/>
<evidence type="ECO:0000313" key="2">
    <source>
        <dbReference type="EMBL" id="JAR86862.1"/>
    </source>
</evidence>
<proteinExistence type="predicted"/>
<dbReference type="InterPro" id="IPR015819">
    <property type="entry name" value="Lipid_transp_b-sht_shell"/>
</dbReference>
<accession>A0A147B8X3</accession>
<organism evidence="2">
    <name type="scientific">Alectorobius mimon</name>
    <dbReference type="NCBI Taxonomy" id="360319"/>
    <lineage>
        <taxon>Eukaryota</taxon>
        <taxon>Metazoa</taxon>
        <taxon>Ecdysozoa</taxon>
        <taxon>Arthropoda</taxon>
        <taxon>Chelicerata</taxon>
        <taxon>Arachnida</taxon>
        <taxon>Acari</taxon>
        <taxon>Parasitiformes</taxon>
        <taxon>Ixodida</taxon>
        <taxon>Ixodoidea</taxon>
        <taxon>Argasidae</taxon>
        <taxon>Ornithodorinae</taxon>
        <taxon>Alectorobius</taxon>
    </lineage>
</organism>
<dbReference type="SMART" id="SM01169">
    <property type="entry name" value="DUF1943"/>
    <property type="match status" value="1"/>
</dbReference>
<dbReference type="SUPFAM" id="SSF56968">
    <property type="entry name" value="Lipovitellin-phosvitin complex, beta-sheet shell regions"/>
    <property type="match status" value="1"/>
</dbReference>
<feature type="non-terminal residue" evidence="2">
    <location>
        <position position="465"/>
    </location>
</feature>
<dbReference type="SUPFAM" id="SSF48431">
    <property type="entry name" value="Lipovitellin-phosvitin complex, superhelical domain"/>
    <property type="match status" value="1"/>
</dbReference>
<reference evidence="2" key="1">
    <citation type="submission" date="2016-03" db="EMBL/GenBank/DDBJ databases">
        <title>Gut transcriptome analysis on engorged females of Ornithodoros mimon (Acari: Argasidae) and phylogenetic inferences of soft ticks.</title>
        <authorList>
            <person name="Landulfo G.A."/>
            <person name="Giovanni D."/>
            <person name="Carvalho E."/>
            <person name="Junqueira-de-Azevedo I."/>
            <person name="Patane J."/>
            <person name="Mendoca R."/>
            <person name="Barros-Battesti D."/>
        </authorList>
    </citation>
    <scope>NUCLEOTIDE SEQUENCE</scope>
    <source>
        <strain evidence="2">Females</strain>
        <tissue evidence="2">Gut</tissue>
    </source>
</reference>
<dbReference type="Pfam" id="PF09172">
    <property type="entry name" value="Vit_open_b-sht"/>
    <property type="match status" value="1"/>
</dbReference>
<dbReference type="GO" id="GO:0005319">
    <property type="term" value="F:lipid transporter activity"/>
    <property type="evidence" value="ECO:0007669"/>
    <property type="project" value="InterPro"/>
</dbReference>
<dbReference type="EMBL" id="GEIB01001339">
    <property type="protein sequence ID" value="JAR86862.1"/>
    <property type="molecule type" value="Transcribed_RNA"/>
</dbReference>
<feature type="non-terminal residue" evidence="2">
    <location>
        <position position="1"/>
    </location>
</feature>
<evidence type="ECO:0000259" key="1">
    <source>
        <dbReference type="SMART" id="SM01169"/>
    </source>
</evidence>
<dbReference type="PANTHER" id="PTHR23345:SF15">
    <property type="entry name" value="VITELLOGENIN 1-RELATED"/>
    <property type="match status" value="1"/>
</dbReference>
<dbReference type="InterPro" id="IPR011030">
    <property type="entry name" value="Lipovitellin_superhlx_dom"/>
</dbReference>
<sequence>PIRIAALVGVAATSPDLHLLRYIARELIHDPSDQVVSYVSSFFREMAKSRHPCFTDLAHNLENTVPLWNGVHRLDREPGDADSRFILTDTYIEKHDYHGVVQTSIIMSEDSYLPLSINYAKKDCISGFCYDTLTLTYQGYGIDRVYAAMVSPRPGKKQSLWNFFGRRRTPRGAEEHQRLDNSLPITPRDFQPISAFLKLSVWGHRIRTYDIGHTLSNLLSDPSQIGESLTHTLMSYLQRADDTKLFFLSPVMVVATPTDLGFPAFLEMKQTNFLYTNRHPAVFAQDEDTIQAEFRRHYMLDTYQYTYFGFGLPYNQAYVGVGYERRLALSLPIHVKASYDMKSHKLRLERPLTSLPLDVLSYYFKPYAAIGYYNDSISIEDYGLATSYNDEELIWRNKTYATDQLGFGYDVKSRLFAKDLKKSLHHFWYDMDFAQKGFYLDVNPFWHPRYLSLQLVPAEKDATNT</sequence>
<feature type="domain" description="Vitellinogen open beta-sheet" evidence="1">
    <location>
        <begin position="81"/>
        <end position="369"/>
    </location>
</feature>